<sequence length="99" mass="11159">MLMKDSCLLSFHCVRCTFPLSTPLIISSIRSLKMDFSMAKTIPCRSLSELFHSFMPCIASSASLLSSSSEHLIIEDRDWIMSISAHKSLKSCHPLNFFD</sequence>
<dbReference type="eggNOG" id="ENOG502R5NN">
    <property type="taxonomic scope" value="Eukaryota"/>
</dbReference>
<protein>
    <submittedName>
        <fullName evidence="1">Os03g0418733 protein</fullName>
    </submittedName>
</protein>
<evidence type="ECO:0000313" key="2">
    <source>
        <dbReference type="Proteomes" id="UP000059680"/>
    </source>
</evidence>
<dbReference type="Proteomes" id="UP000059680">
    <property type="component" value="Chromosome 3"/>
</dbReference>
<proteinExistence type="predicted"/>
<reference evidence="2" key="1">
    <citation type="journal article" date="2005" name="Nature">
        <title>The map-based sequence of the rice genome.</title>
        <authorList>
            <consortium name="International rice genome sequencing project (IRGSP)"/>
            <person name="Matsumoto T."/>
            <person name="Wu J."/>
            <person name="Kanamori H."/>
            <person name="Katayose Y."/>
            <person name="Fujisawa M."/>
            <person name="Namiki N."/>
            <person name="Mizuno H."/>
            <person name="Yamamoto K."/>
            <person name="Antonio B.A."/>
            <person name="Baba T."/>
            <person name="Sakata K."/>
            <person name="Nagamura Y."/>
            <person name="Aoki H."/>
            <person name="Arikawa K."/>
            <person name="Arita K."/>
            <person name="Bito T."/>
            <person name="Chiden Y."/>
            <person name="Fujitsuka N."/>
            <person name="Fukunaka R."/>
            <person name="Hamada M."/>
            <person name="Harada C."/>
            <person name="Hayashi A."/>
            <person name="Hijishita S."/>
            <person name="Honda M."/>
            <person name="Hosokawa S."/>
            <person name="Ichikawa Y."/>
            <person name="Idonuma A."/>
            <person name="Iijima M."/>
            <person name="Ikeda M."/>
            <person name="Ikeno M."/>
            <person name="Ito K."/>
            <person name="Ito S."/>
            <person name="Ito T."/>
            <person name="Ito Y."/>
            <person name="Ito Y."/>
            <person name="Iwabuchi A."/>
            <person name="Kamiya K."/>
            <person name="Karasawa W."/>
            <person name="Kurita K."/>
            <person name="Katagiri S."/>
            <person name="Kikuta A."/>
            <person name="Kobayashi H."/>
            <person name="Kobayashi N."/>
            <person name="Machita K."/>
            <person name="Maehara T."/>
            <person name="Masukawa M."/>
            <person name="Mizubayashi T."/>
            <person name="Mukai Y."/>
            <person name="Nagasaki H."/>
            <person name="Nagata Y."/>
            <person name="Naito S."/>
            <person name="Nakashima M."/>
            <person name="Nakama Y."/>
            <person name="Nakamichi Y."/>
            <person name="Nakamura M."/>
            <person name="Meguro A."/>
            <person name="Negishi M."/>
            <person name="Ohta I."/>
            <person name="Ohta T."/>
            <person name="Okamoto M."/>
            <person name="Ono N."/>
            <person name="Saji S."/>
            <person name="Sakaguchi M."/>
            <person name="Sakai K."/>
            <person name="Shibata M."/>
            <person name="Shimokawa T."/>
            <person name="Song J."/>
            <person name="Takazaki Y."/>
            <person name="Terasawa K."/>
            <person name="Tsugane M."/>
            <person name="Tsuji K."/>
            <person name="Ueda S."/>
            <person name="Waki K."/>
            <person name="Yamagata H."/>
            <person name="Yamamoto M."/>
            <person name="Yamamoto S."/>
            <person name="Yamane H."/>
            <person name="Yoshiki S."/>
            <person name="Yoshihara R."/>
            <person name="Yukawa K."/>
            <person name="Zhong H."/>
            <person name="Yano M."/>
            <person name="Yuan Q."/>
            <person name="Ouyang S."/>
            <person name="Liu J."/>
            <person name="Jones K.M."/>
            <person name="Gansberger K."/>
            <person name="Moffat K."/>
            <person name="Hill J."/>
            <person name="Bera J."/>
            <person name="Fadrosh D."/>
            <person name="Jin S."/>
            <person name="Johri S."/>
            <person name="Kim M."/>
            <person name="Overton L."/>
            <person name="Reardon M."/>
            <person name="Tsitrin T."/>
            <person name="Vuong H."/>
            <person name="Weaver B."/>
            <person name="Ciecko A."/>
            <person name="Tallon L."/>
            <person name="Jackson J."/>
            <person name="Pai G."/>
            <person name="Aken S.V."/>
            <person name="Utterback T."/>
            <person name="Reidmuller S."/>
            <person name="Feldblyum T."/>
            <person name="Hsiao J."/>
            <person name="Zismann V."/>
            <person name="Iobst S."/>
            <person name="de Vazeille A.R."/>
            <person name="Buell C.R."/>
            <person name="Ying K."/>
            <person name="Li Y."/>
            <person name="Lu T."/>
            <person name="Huang Y."/>
            <person name="Zhao Q."/>
            <person name="Feng Q."/>
            <person name="Zhang L."/>
            <person name="Zhu J."/>
            <person name="Weng Q."/>
            <person name="Mu J."/>
            <person name="Lu Y."/>
            <person name="Fan D."/>
            <person name="Liu Y."/>
            <person name="Guan J."/>
            <person name="Zhang Y."/>
            <person name="Yu S."/>
            <person name="Liu X."/>
            <person name="Zhang Y."/>
            <person name="Hong G."/>
            <person name="Han B."/>
            <person name="Choisne N."/>
            <person name="Demange N."/>
            <person name="Orjeda G."/>
            <person name="Samain S."/>
            <person name="Cattolico L."/>
            <person name="Pelletier E."/>
            <person name="Couloux A."/>
            <person name="Segurens B."/>
            <person name="Wincker P."/>
            <person name="D'Hont A."/>
            <person name="Scarpelli C."/>
            <person name="Weissenbach J."/>
            <person name="Salanoubat M."/>
            <person name="Quetier F."/>
            <person name="Yu Y."/>
            <person name="Kim H.R."/>
            <person name="Rambo T."/>
            <person name="Currie J."/>
            <person name="Collura K."/>
            <person name="Luo M."/>
            <person name="Yang T."/>
            <person name="Ammiraju J.S.S."/>
            <person name="Engler F."/>
            <person name="Soderlund C."/>
            <person name="Wing R.A."/>
            <person name="Palmer L.E."/>
            <person name="de la Bastide M."/>
            <person name="Spiegel L."/>
            <person name="Nascimento L."/>
            <person name="Zutavern T."/>
            <person name="O'Shaughnessy A."/>
            <person name="Dike S."/>
            <person name="Dedhia N."/>
            <person name="Preston R."/>
            <person name="Balija V."/>
            <person name="McCombie W.R."/>
            <person name="Chow T."/>
            <person name="Chen H."/>
            <person name="Chung M."/>
            <person name="Chen C."/>
            <person name="Shaw J."/>
            <person name="Wu H."/>
            <person name="Hsiao K."/>
            <person name="Chao Y."/>
            <person name="Chu M."/>
            <person name="Cheng C."/>
            <person name="Hour A."/>
            <person name="Lee P."/>
            <person name="Lin S."/>
            <person name="Lin Y."/>
            <person name="Liou J."/>
            <person name="Liu S."/>
            <person name="Hsing Y."/>
            <person name="Raghuvanshi S."/>
            <person name="Mohanty A."/>
            <person name="Bharti A.K."/>
            <person name="Gaur A."/>
            <person name="Gupta V."/>
            <person name="Kumar D."/>
            <person name="Ravi V."/>
            <person name="Vij S."/>
            <person name="Kapur A."/>
            <person name="Khurana P."/>
            <person name="Khurana P."/>
            <person name="Khurana J.P."/>
            <person name="Tyagi A.K."/>
            <person name="Gaikwad K."/>
            <person name="Singh A."/>
            <person name="Dalal V."/>
            <person name="Srivastava S."/>
            <person name="Dixit A."/>
            <person name="Pal A.K."/>
            <person name="Ghazi I.A."/>
            <person name="Yadav M."/>
            <person name="Pandit A."/>
            <person name="Bhargava A."/>
            <person name="Sureshbabu K."/>
            <person name="Batra K."/>
            <person name="Sharma T.R."/>
            <person name="Mohapatra T."/>
            <person name="Singh N.K."/>
            <person name="Messing J."/>
            <person name="Nelson A.B."/>
            <person name="Fuks G."/>
            <person name="Kavchok S."/>
            <person name="Keizer G."/>
            <person name="Linton E."/>
            <person name="Llaca V."/>
            <person name="Song R."/>
            <person name="Tanyolac B."/>
            <person name="Young S."/>
            <person name="Ho-Il K."/>
            <person name="Hahn J.H."/>
            <person name="Sangsakoo G."/>
            <person name="Vanavichit A."/>
            <person name="de Mattos Luiz.A.T."/>
            <person name="Zimmer P.D."/>
            <person name="Malone G."/>
            <person name="Dellagostin O."/>
            <person name="de Oliveira A.C."/>
            <person name="Bevan M."/>
            <person name="Bancroft I."/>
            <person name="Minx P."/>
            <person name="Cordum H."/>
            <person name="Wilson R."/>
            <person name="Cheng Z."/>
            <person name="Jin W."/>
            <person name="Jiang J."/>
            <person name="Leong S.A."/>
            <person name="Iwama H."/>
            <person name="Gojobori T."/>
            <person name="Itoh T."/>
            <person name="Niimura Y."/>
            <person name="Fujii Y."/>
            <person name="Habara T."/>
            <person name="Sakai H."/>
            <person name="Sato Y."/>
            <person name="Wilson G."/>
            <person name="Kumar K."/>
            <person name="McCouch S."/>
            <person name="Juretic N."/>
            <person name="Hoen D."/>
            <person name="Wright S."/>
            <person name="Bruskiewich R."/>
            <person name="Bureau T."/>
            <person name="Miyao A."/>
            <person name="Hirochika H."/>
            <person name="Nishikawa T."/>
            <person name="Kadowaki K."/>
            <person name="Sugiura M."/>
            <person name="Burr B."/>
            <person name="Sasaki T."/>
        </authorList>
    </citation>
    <scope>NUCLEOTIDE SEQUENCE [LARGE SCALE GENOMIC DNA]</scope>
    <source>
        <strain evidence="2">cv. Nipponbare</strain>
    </source>
</reference>
<gene>
    <name evidence="1" type="ordered locus">Os03g0418733</name>
    <name evidence="1" type="ORF">OSNPB_030418733</name>
</gene>
<evidence type="ECO:0000313" key="1">
    <source>
        <dbReference type="EMBL" id="BAS84722.1"/>
    </source>
</evidence>
<dbReference type="EMBL" id="AP014959">
    <property type="protein sequence ID" value="BAS84722.1"/>
    <property type="molecule type" value="Genomic_DNA"/>
</dbReference>
<accession>A0A0P0VZK0</accession>
<dbReference type="AlphaFoldDB" id="A0A0P0VZK0"/>
<dbReference type="PaxDb" id="39947-A0A0P0VZK0"/>
<dbReference type="Gramene" id="Os03t0418733-01">
    <property type="protein sequence ID" value="Os03t0418733-01"/>
    <property type="gene ID" value="Os03g0418733"/>
</dbReference>
<organism evidence="1 2">
    <name type="scientific">Oryza sativa subsp. japonica</name>
    <name type="common">Rice</name>
    <dbReference type="NCBI Taxonomy" id="39947"/>
    <lineage>
        <taxon>Eukaryota</taxon>
        <taxon>Viridiplantae</taxon>
        <taxon>Streptophyta</taxon>
        <taxon>Embryophyta</taxon>
        <taxon>Tracheophyta</taxon>
        <taxon>Spermatophyta</taxon>
        <taxon>Magnoliopsida</taxon>
        <taxon>Liliopsida</taxon>
        <taxon>Poales</taxon>
        <taxon>Poaceae</taxon>
        <taxon>BOP clade</taxon>
        <taxon>Oryzoideae</taxon>
        <taxon>Oryzeae</taxon>
        <taxon>Oryzinae</taxon>
        <taxon>Oryza</taxon>
        <taxon>Oryza sativa</taxon>
    </lineage>
</organism>
<dbReference type="InParanoid" id="A0A0P0VZK0"/>
<keyword evidence="2" id="KW-1185">Reference proteome</keyword>
<reference evidence="1 2" key="3">
    <citation type="journal article" date="2013" name="Rice">
        <title>Improvement of the Oryza sativa Nipponbare reference genome using next generation sequence and optical map data.</title>
        <authorList>
            <person name="Kawahara Y."/>
            <person name="de la Bastide M."/>
            <person name="Hamilton J.P."/>
            <person name="Kanamori H."/>
            <person name="McCombie W.R."/>
            <person name="Ouyang S."/>
            <person name="Schwartz D.C."/>
            <person name="Tanaka T."/>
            <person name="Wu J."/>
            <person name="Zhou S."/>
            <person name="Childs K.L."/>
            <person name="Davidson R.M."/>
            <person name="Lin H."/>
            <person name="Quesada-Ocampo L."/>
            <person name="Vaillancourt B."/>
            <person name="Sakai H."/>
            <person name="Lee S.S."/>
            <person name="Kim J."/>
            <person name="Numa H."/>
            <person name="Itoh T."/>
            <person name="Buell C.R."/>
            <person name="Matsumoto T."/>
        </authorList>
    </citation>
    <scope>NUCLEOTIDE SEQUENCE [LARGE SCALE GENOMIC DNA]</scope>
    <source>
        <strain evidence="2">cv. Nipponbare</strain>
    </source>
</reference>
<name>A0A0P0VZK0_ORYSJ</name>
<reference evidence="1 2" key="2">
    <citation type="journal article" date="2013" name="Plant Cell Physiol.">
        <title>Rice Annotation Project Database (RAP-DB): an integrative and interactive database for rice genomics.</title>
        <authorList>
            <person name="Sakai H."/>
            <person name="Lee S.S."/>
            <person name="Tanaka T."/>
            <person name="Numa H."/>
            <person name="Kim J."/>
            <person name="Kawahara Y."/>
            <person name="Wakimoto H."/>
            <person name="Yang C.C."/>
            <person name="Iwamoto M."/>
            <person name="Abe T."/>
            <person name="Yamada Y."/>
            <person name="Muto A."/>
            <person name="Inokuchi H."/>
            <person name="Ikemura T."/>
            <person name="Matsumoto T."/>
            <person name="Sasaki T."/>
            <person name="Itoh T."/>
        </authorList>
    </citation>
    <scope>NUCLEOTIDE SEQUENCE [LARGE SCALE GENOMIC DNA]</scope>
    <source>
        <strain evidence="2">cv. Nipponbare</strain>
    </source>
</reference>